<feature type="compositionally biased region" description="Basic and acidic residues" evidence="1">
    <location>
        <begin position="14"/>
        <end position="35"/>
    </location>
</feature>
<name>A0A8T1VP44_9STRA</name>
<dbReference type="EMBL" id="JAGDFM010000224">
    <property type="protein sequence ID" value="KAG7381988.1"/>
    <property type="molecule type" value="Genomic_DNA"/>
</dbReference>
<keyword evidence="3" id="KW-1185">Reference proteome</keyword>
<feature type="region of interest" description="Disordered" evidence="1">
    <location>
        <begin position="1"/>
        <end position="42"/>
    </location>
</feature>
<protein>
    <submittedName>
        <fullName evidence="2">Uncharacterized protein</fullName>
    </submittedName>
</protein>
<sequence>MARPSSRPGAQEVGRSRKAEQPEDATRDNDDDHATETSTCFDDERQDHPAACARTCKTVDALLHTDAFVMDGEWFYDAVAVEGEDAFAAMDERAAYWGLQVDSETRMVYYFNHSRPAEMQWLPPADLTVHPDTHEVLLWDASAQWFYYYNPQVSKHVASYGWRWCYLQL</sequence>
<evidence type="ECO:0000313" key="2">
    <source>
        <dbReference type="EMBL" id="KAG7381988.1"/>
    </source>
</evidence>
<organism evidence="2 3">
    <name type="scientific">Phytophthora pseudosyringae</name>
    <dbReference type="NCBI Taxonomy" id="221518"/>
    <lineage>
        <taxon>Eukaryota</taxon>
        <taxon>Sar</taxon>
        <taxon>Stramenopiles</taxon>
        <taxon>Oomycota</taxon>
        <taxon>Peronosporomycetes</taxon>
        <taxon>Peronosporales</taxon>
        <taxon>Peronosporaceae</taxon>
        <taxon>Phytophthora</taxon>
    </lineage>
</organism>
<dbReference type="OrthoDB" id="75905at2759"/>
<gene>
    <name evidence="2" type="ORF">PHYPSEUDO_005402</name>
</gene>
<evidence type="ECO:0000256" key="1">
    <source>
        <dbReference type="SAM" id="MobiDB-lite"/>
    </source>
</evidence>
<dbReference type="AlphaFoldDB" id="A0A8T1VP44"/>
<proteinExistence type="predicted"/>
<reference evidence="2" key="1">
    <citation type="submission" date="2021-02" db="EMBL/GenBank/DDBJ databases">
        <authorList>
            <person name="Palmer J.M."/>
        </authorList>
    </citation>
    <scope>NUCLEOTIDE SEQUENCE</scope>
    <source>
        <strain evidence="2">SCRP734</strain>
    </source>
</reference>
<dbReference type="Proteomes" id="UP000694044">
    <property type="component" value="Unassembled WGS sequence"/>
</dbReference>
<accession>A0A8T1VP44</accession>
<evidence type="ECO:0000313" key="3">
    <source>
        <dbReference type="Proteomes" id="UP000694044"/>
    </source>
</evidence>
<comment type="caution">
    <text evidence="2">The sequence shown here is derived from an EMBL/GenBank/DDBJ whole genome shotgun (WGS) entry which is preliminary data.</text>
</comment>